<accession>N9EYV0</accession>
<protein>
    <submittedName>
        <fullName evidence="1">Uncharacterized protein</fullName>
    </submittedName>
</protein>
<dbReference type="Proteomes" id="UP000013251">
    <property type="component" value="Unassembled WGS sequence"/>
</dbReference>
<dbReference type="HOGENOM" id="CLU_2968743_0_0_6"/>
<name>N9EYV0_ACIBZ</name>
<evidence type="ECO:0000313" key="1">
    <source>
        <dbReference type="EMBL" id="ENV97838.1"/>
    </source>
</evidence>
<comment type="caution">
    <text evidence="1">The sequence shown here is derived from an EMBL/GenBank/DDBJ whole genome shotgun (WGS) entry which is preliminary data.</text>
</comment>
<reference evidence="1 2" key="1">
    <citation type="submission" date="2013-02" db="EMBL/GenBank/DDBJ databases">
        <title>The Genome Sequence of Acinetobacter bereziniae CIP 70.12.</title>
        <authorList>
            <consortium name="The Broad Institute Genome Sequencing Platform"/>
            <consortium name="The Broad Institute Genome Sequencing Center for Infectious Disease"/>
            <person name="Cerqueira G."/>
            <person name="Feldgarden M."/>
            <person name="Courvalin P."/>
            <person name="Perichon B."/>
            <person name="Grillot-Courvalin C."/>
            <person name="Clermont D."/>
            <person name="Rocha E."/>
            <person name="Yoon E.-J."/>
            <person name="Nemec A."/>
            <person name="Walker B."/>
            <person name="Young S.K."/>
            <person name="Zeng Q."/>
            <person name="Gargeya S."/>
            <person name="Fitzgerald M."/>
            <person name="Haas B."/>
            <person name="Abouelleil A."/>
            <person name="Alvarado L."/>
            <person name="Arachchi H.M."/>
            <person name="Berlin A.M."/>
            <person name="Chapman S.B."/>
            <person name="Dewar J."/>
            <person name="Goldberg J."/>
            <person name="Griggs A."/>
            <person name="Gujja S."/>
            <person name="Hansen M."/>
            <person name="Howarth C."/>
            <person name="Imamovic A."/>
            <person name="Larimer J."/>
            <person name="McCowan C."/>
            <person name="Murphy C."/>
            <person name="Neiman D."/>
            <person name="Pearson M."/>
            <person name="Priest M."/>
            <person name="Roberts A."/>
            <person name="Saif S."/>
            <person name="Shea T."/>
            <person name="Sisk P."/>
            <person name="Sykes S."/>
            <person name="Wortman J."/>
            <person name="Nusbaum C."/>
            <person name="Birren B."/>
        </authorList>
    </citation>
    <scope>NUCLEOTIDE SEQUENCE [LARGE SCALE GENOMIC DNA]</scope>
    <source>
        <strain evidence="1 2">CIP 70.12</strain>
    </source>
</reference>
<dbReference type="EMBL" id="APQG01000018">
    <property type="protein sequence ID" value="ENV97838.1"/>
    <property type="molecule type" value="Genomic_DNA"/>
</dbReference>
<keyword evidence="2" id="KW-1185">Reference proteome</keyword>
<evidence type="ECO:0000313" key="2">
    <source>
        <dbReference type="Proteomes" id="UP000013251"/>
    </source>
</evidence>
<dbReference type="AlphaFoldDB" id="N9EYV0"/>
<dbReference type="OrthoDB" id="9886503at2"/>
<dbReference type="PATRIC" id="fig|1217650.3.peg.1220"/>
<gene>
    <name evidence="1" type="ORF">F938_01247</name>
</gene>
<sequence>MMKCDNCGNENYLLLTRQNPKGQKGIFHCEQCTGTLVDNVGEALVEAIKGDSQEQSHD</sequence>
<organism evidence="1 2">
    <name type="scientific">Acinetobacter bereziniae LMG 1003 = CIP 70.12</name>
    <dbReference type="NCBI Taxonomy" id="981324"/>
    <lineage>
        <taxon>Bacteria</taxon>
        <taxon>Pseudomonadati</taxon>
        <taxon>Pseudomonadota</taxon>
        <taxon>Gammaproteobacteria</taxon>
        <taxon>Moraxellales</taxon>
        <taxon>Moraxellaceae</taxon>
        <taxon>Acinetobacter</taxon>
    </lineage>
</organism>
<proteinExistence type="predicted"/>
<dbReference type="RefSeq" id="WP_005030394.1">
    <property type="nucleotide sequence ID" value="NZ_KB849755.1"/>
</dbReference>